<reference evidence="1 2" key="1">
    <citation type="submission" date="2016-01" db="EMBL/GenBank/DDBJ databases">
        <title>Whole genome sequencing of Myroides marinus L41.</title>
        <authorList>
            <person name="Hong K.W."/>
        </authorList>
    </citation>
    <scope>NUCLEOTIDE SEQUENCE [LARGE SCALE GENOMIC DNA]</scope>
    <source>
        <strain evidence="1 2">L41</strain>
    </source>
</reference>
<keyword evidence="2" id="KW-1185">Reference proteome</keyword>
<accession>A0A161S4W4</accession>
<sequence>MIKEEETYYPQGIEDWRQWLEENHQIKQSVWLVYYTKQSEVPSISWREAVDEALCFGWIDSTKKKVDDTSYIQYFSKRKPNSIWSKVNKEIVQILIDNKRMTKAGFESVEVAKENGSWTILDEVEALIIPDDLEIAFSKHNGAKDYFLSLSKSARKIVLSWIVLAKRQETRQKRINEVVESARNKELPKQITY</sequence>
<dbReference type="RefSeq" id="WP_038988404.1">
    <property type="nucleotide sequence ID" value="NZ_JWJO01000111.1"/>
</dbReference>
<name>A0A161S4W4_9FLAO</name>
<dbReference type="OrthoDB" id="9796999at2"/>
<evidence type="ECO:0000313" key="1">
    <source>
        <dbReference type="EMBL" id="KZE74095.1"/>
    </source>
</evidence>
<proteinExistence type="predicted"/>
<dbReference type="Pfam" id="PF13376">
    <property type="entry name" value="OmdA"/>
    <property type="match status" value="1"/>
</dbReference>
<evidence type="ECO:0000313" key="2">
    <source>
        <dbReference type="Proteomes" id="UP000076630"/>
    </source>
</evidence>
<protein>
    <recommendedName>
        <fullName evidence="3">Bacteriocin-protection protein</fullName>
    </recommendedName>
</protein>
<dbReference type="AlphaFoldDB" id="A0A161S4W4"/>
<dbReference type="Proteomes" id="UP000076630">
    <property type="component" value="Unassembled WGS sequence"/>
</dbReference>
<organism evidence="1 2">
    <name type="scientific">Myroides marinus</name>
    <dbReference type="NCBI Taxonomy" id="703342"/>
    <lineage>
        <taxon>Bacteria</taxon>
        <taxon>Pseudomonadati</taxon>
        <taxon>Bacteroidota</taxon>
        <taxon>Flavobacteriia</taxon>
        <taxon>Flavobacteriales</taxon>
        <taxon>Flavobacteriaceae</taxon>
        <taxon>Myroides</taxon>
    </lineage>
</organism>
<gene>
    <name evidence="1" type="ORF">AV926_17825</name>
</gene>
<evidence type="ECO:0008006" key="3">
    <source>
        <dbReference type="Google" id="ProtNLM"/>
    </source>
</evidence>
<dbReference type="EMBL" id="LQNU01000095">
    <property type="protein sequence ID" value="KZE74095.1"/>
    <property type="molecule type" value="Genomic_DNA"/>
</dbReference>
<comment type="caution">
    <text evidence="1">The sequence shown here is derived from an EMBL/GenBank/DDBJ whole genome shotgun (WGS) entry which is preliminary data.</text>
</comment>